<feature type="transmembrane region" description="Helical" evidence="1">
    <location>
        <begin position="12"/>
        <end position="32"/>
    </location>
</feature>
<reference evidence="2 3" key="1">
    <citation type="submission" date="2017-06" db="EMBL/GenBank/DDBJ databases">
        <authorList>
            <person name="Kim H.J."/>
            <person name="Triplett B.A."/>
        </authorList>
    </citation>
    <scope>NUCLEOTIDE SEQUENCE [LARGE SCALE GENOMIC DNA]</scope>
    <source>
        <strain evidence="2 3">DSM 25597</strain>
    </source>
</reference>
<organism evidence="2 3">
    <name type="scientific">Dokdonia pacifica</name>
    <dbReference type="NCBI Taxonomy" id="1627892"/>
    <lineage>
        <taxon>Bacteria</taxon>
        <taxon>Pseudomonadati</taxon>
        <taxon>Bacteroidota</taxon>
        <taxon>Flavobacteriia</taxon>
        <taxon>Flavobacteriales</taxon>
        <taxon>Flavobacteriaceae</taxon>
        <taxon>Dokdonia</taxon>
    </lineage>
</organism>
<dbReference type="AlphaFoldDB" id="A0A239BCW9"/>
<keyword evidence="1" id="KW-0812">Transmembrane</keyword>
<dbReference type="EMBL" id="FZNY01000006">
    <property type="protein sequence ID" value="SNS05797.1"/>
    <property type="molecule type" value="Genomic_DNA"/>
</dbReference>
<accession>A0A239BCW9</accession>
<evidence type="ECO:0000313" key="2">
    <source>
        <dbReference type="EMBL" id="SNS05797.1"/>
    </source>
</evidence>
<evidence type="ECO:0000313" key="3">
    <source>
        <dbReference type="Proteomes" id="UP000198379"/>
    </source>
</evidence>
<name>A0A239BCW9_9FLAO</name>
<gene>
    <name evidence="2" type="ORF">SAMN06265376_10686</name>
</gene>
<dbReference type="Proteomes" id="UP000198379">
    <property type="component" value="Unassembled WGS sequence"/>
</dbReference>
<protein>
    <submittedName>
        <fullName evidence="2">Uncharacterized protein</fullName>
    </submittedName>
</protein>
<sequence>MNLSIEELGILLLKTLLLVISIFIIFKILFLGKNAFDSVLPKLPKPVLYILIVVFVAIWVILKLINFSFI</sequence>
<proteinExistence type="predicted"/>
<feature type="transmembrane region" description="Helical" evidence="1">
    <location>
        <begin position="47"/>
        <end position="65"/>
    </location>
</feature>
<keyword evidence="1" id="KW-1133">Transmembrane helix</keyword>
<keyword evidence="1" id="KW-0472">Membrane</keyword>
<keyword evidence="3" id="KW-1185">Reference proteome</keyword>
<evidence type="ECO:0000256" key="1">
    <source>
        <dbReference type="SAM" id="Phobius"/>
    </source>
</evidence>